<reference evidence="3 4" key="1">
    <citation type="submission" date="2016-10" db="EMBL/GenBank/DDBJ databases">
        <title>The genome sequence of Colletotrichum fioriniae PJ7.</title>
        <authorList>
            <person name="Baroncelli R."/>
        </authorList>
    </citation>
    <scope>NUCLEOTIDE SEQUENCE [LARGE SCALE GENOMIC DNA]</scope>
    <source>
        <strain evidence="3 4">IMI 309622</strain>
    </source>
</reference>
<organism evidence="3 4">
    <name type="scientific">Colletotrichum costaricense</name>
    <dbReference type="NCBI Taxonomy" id="1209916"/>
    <lineage>
        <taxon>Eukaryota</taxon>
        <taxon>Fungi</taxon>
        <taxon>Dikarya</taxon>
        <taxon>Ascomycota</taxon>
        <taxon>Pezizomycotina</taxon>
        <taxon>Sordariomycetes</taxon>
        <taxon>Hypocreomycetidae</taxon>
        <taxon>Glomerellales</taxon>
        <taxon>Glomerellaceae</taxon>
        <taxon>Colletotrichum</taxon>
        <taxon>Colletotrichum acutatum species complex</taxon>
    </lineage>
</organism>
<dbReference type="RefSeq" id="XP_060314892.1">
    <property type="nucleotide sequence ID" value="XM_060455192.1"/>
</dbReference>
<keyword evidence="2" id="KW-0732">Signal</keyword>
<feature type="region of interest" description="Disordered" evidence="1">
    <location>
        <begin position="176"/>
        <end position="219"/>
    </location>
</feature>
<dbReference type="GeneID" id="85338739"/>
<proteinExistence type="predicted"/>
<feature type="chain" id="PRO_5042567384" description="Secreted protein" evidence="2">
    <location>
        <begin position="28"/>
        <end position="247"/>
    </location>
</feature>
<comment type="caution">
    <text evidence="3">The sequence shown here is derived from an EMBL/GenBank/DDBJ whole genome shotgun (WGS) entry which is preliminary data.</text>
</comment>
<sequence>MFWRLVRKTVTAPCLQMLCSCFAGVRPVQHGNAKTTNFNTPQGNLKSQVRLPLLLSLSSVVYTSALSCSPARAGHGGLMSPACVRIRPPPPRRTQGTLSCQWDCRRGSYLPCVVAPAHRRVLIFPQLSASVLQSGWLRYTRRALASNGPNIRERRSRYSLRTSQFFPPPLFPTTVPSSQGDPFGSLTSSSLSMTVPTRSPPVRLQPEEPDCTGGRAHQGRDAEADLFPAWPCAAASLCFMFRPQIPN</sequence>
<evidence type="ECO:0000313" key="3">
    <source>
        <dbReference type="EMBL" id="KAK1529191.1"/>
    </source>
</evidence>
<evidence type="ECO:0000313" key="4">
    <source>
        <dbReference type="Proteomes" id="UP001240678"/>
    </source>
</evidence>
<evidence type="ECO:0000256" key="2">
    <source>
        <dbReference type="SAM" id="SignalP"/>
    </source>
</evidence>
<dbReference type="EMBL" id="MOOE01000006">
    <property type="protein sequence ID" value="KAK1529191.1"/>
    <property type="molecule type" value="Genomic_DNA"/>
</dbReference>
<protein>
    <recommendedName>
        <fullName evidence="5">Secreted protein</fullName>
    </recommendedName>
</protein>
<gene>
    <name evidence="3" type="ORF">CCOS01_07025</name>
</gene>
<dbReference type="AlphaFoldDB" id="A0AAI9Z0M9"/>
<dbReference type="Proteomes" id="UP001240678">
    <property type="component" value="Unassembled WGS sequence"/>
</dbReference>
<keyword evidence="4" id="KW-1185">Reference proteome</keyword>
<feature type="compositionally biased region" description="Polar residues" evidence="1">
    <location>
        <begin position="185"/>
        <end position="197"/>
    </location>
</feature>
<evidence type="ECO:0000256" key="1">
    <source>
        <dbReference type="SAM" id="MobiDB-lite"/>
    </source>
</evidence>
<evidence type="ECO:0008006" key="5">
    <source>
        <dbReference type="Google" id="ProtNLM"/>
    </source>
</evidence>
<accession>A0AAI9Z0M9</accession>
<feature type="signal peptide" evidence="2">
    <location>
        <begin position="1"/>
        <end position="27"/>
    </location>
</feature>
<name>A0AAI9Z0M9_9PEZI</name>
<dbReference type="PROSITE" id="PS51257">
    <property type="entry name" value="PROKAR_LIPOPROTEIN"/>
    <property type="match status" value="1"/>
</dbReference>